<dbReference type="STRING" id="351160.RCIX262"/>
<name>Q0W7B2_METAR</name>
<evidence type="ECO:0000259" key="1">
    <source>
        <dbReference type="Pfam" id="PF13480"/>
    </source>
</evidence>
<dbReference type="InterPro" id="IPR038740">
    <property type="entry name" value="BioF2-like_GNAT_dom"/>
</dbReference>
<dbReference type="RefSeq" id="WP_012036768.1">
    <property type="nucleotide sequence ID" value="NC_009464.1"/>
</dbReference>
<gene>
    <name evidence="2" type="ORF">RCIX262</name>
</gene>
<dbReference type="KEGG" id="rci:RCIX262"/>
<dbReference type="Gene3D" id="3.40.630.30">
    <property type="match status" value="2"/>
</dbReference>
<organism evidence="2 3">
    <name type="scientific">Methanocella arvoryzae (strain DSM 22066 / NBRC 105507 / MRE50)</name>
    <dbReference type="NCBI Taxonomy" id="351160"/>
    <lineage>
        <taxon>Archaea</taxon>
        <taxon>Methanobacteriati</taxon>
        <taxon>Methanobacteriota</taxon>
        <taxon>Stenosarchaea group</taxon>
        <taxon>Methanomicrobia</taxon>
        <taxon>Methanocellales</taxon>
        <taxon>Methanocellaceae</taxon>
        <taxon>Methanocella</taxon>
    </lineage>
</organism>
<accession>Q0W7B2</accession>
<feature type="domain" description="BioF2-like acetyltransferase" evidence="1">
    <location>
        <begin position="181"/>
        <end position="307"/>
    </location>
</feature>
<dbReference type="Proteomes" id="UP000000663">
    <property type="component" value="Chromosome"/>
</dbReference>
<sequence>MNSGKRSERQAGIDMSVELVEDKALWDRFVDDSPNSMLFHKWAFLELQEKYTGDKLLPYGVFDGNDLTCILPVFSSRQNGLRLLYSPPRSSLVYIPYLGPATSAGIARLQPHDRESAWRSIIGEICAEFGRLSPNYVALGLSPGFLDVRPFERTGYEADLMYTYIIDLDRPVQAIWDSLERDTRKCIKEASKHSLSIVQSTDTATFAREMAQGLKNQGTTFFHRQRPEYLTEILDTFPDNVRMYFLYDGEDLIGANVLCCFHGHCIGWMGNTAVRGSFSANEYLLWEQMQRVKREGCRTFENTGADEKRLNLSKTKFNPALVPWFYIYRRDPLYRTAKYGLTTLEKIKRHA</sequence>
<dbReference type="InterPro" id="IPR016181">
    <property type="entry name" value="Acyl_CoA_acyltransferase"/>
</dbReference>
<proteinExistence type="predicted"/>
<evidence type="ECO:0000313" key="3">
    <source>
        <dbReference type="Proteomes" id="UP000000663"/>
    </source>
</evidence>
<dbReference type="AlphaFoldDB" id="Q0W7B2"/>
<reference evidence="2 3" key="1">
    <citation type="journal article" date="2006" name="Science">
        <title>Genome of rice cluster I archaea -- the key methane producers in the rice rhizosphere.</title>
        <authorList>
            <person name="Erkel C."/>
            <person name="Kube M."/>
            <person name="Reinhardt R."/>
            <person name="Liesack W."/>
        </authorList>
    </citation>
    <scope>NUCLEOTIDE SEQUENCE [LARGE SCALE GENOMIC DNA]</scope>
    <source>
        <strain evidence="3">DSM 22066 / NBRC 105507 / MRE50</strain>
    </source>
</reference>
<dbReference type="PANTHER" id="PTHR36174">
    <property type="entry name" value="LIPID II:GLYCINE GLYCYLTRANSFERASE"/>
    <property type="match status" value="1"/>
</dbReference>
<dbReference type="SUPFAM" id="SSF55729">
    <property type="entry name" value="Acyl-CoA N-acyltransferases (Nat)"/>
    <property type="match status" value="1"/>
</dbReference>
<dbReference type="InterPro" id="IPR050644">
    <property type="entry name" value="PG_Glycine_Bridge_Synth"/>
</dbReference>
<dbReference type="PANTHER" id="PTHR36174:SF1">
    <property type="entry name" value="LIPID II:GLYCINE GLYCYLTRANSFERASE"/>
    <property type="match status" value="1"/>
</dbReference>
<protein>
    <recommendedName>
        <fullName evidence="1">BioF2-like acetyltransferase domain-containing protein</fullName>
    </recommendedName>
</protein>
<dbReference type="GeneID" id="5145208"/>
<evidence type="ECO:0000313" key="2">
    <source>
        <dbReference type="EMBL" id="CAJ35731.1"/>
    </source>
</evidence>
<dbReference type="eggNOG" id="arCOG03320">
    <property type="taxonomic scope" value="Archaea"/>
</dbReference>
<dbReference type="Pfam" id="PF13480">
    <property type="entry name" value="Acetyltransf_6"/>
    <property type="match status" value="1"/>
</dbReference>
<dbReference type="EMBL" id="AM114193">
    <property type="protein sequence ID" value="CAJ35731.1"/>
    <property type="molecule type" value="Genomic_DNA"/>
</dbReference>
<keyword evidence="3" id="KW-1185">Reference proteome</keyword>
<dbReference type="OrthoDB" id="140543at2157"/>